<gene>
    <name evidence="1" type="ORF">SSPH_01010</name>
</gene>
<dbReference type="EMBL" id="FCOW01000004">
    <property type="protein sequence ID" value="CVK18373.1"/>
    <property type="molecule type" value="Genomic_DNA"/>
</dbReference>
<keyword evidence="2" id="KW-1185">Reference proteome</keyword>
<name>A0ABM9VZN4_9FIRM</name>
<evidence type="ECO:0000313" key="2">
    <source>
        <dbReference type="Proteomes" id="UP000245702"/>
    </source>
</evidence>
<organism evidence="1 2">
    <name type="scientific">Sporomusa sphaeroides DSM 2875</name>
    <dbReference type="NCBI Taxonomy" id="1337886"/>
    <lineage>
        <taxon>Bacteria</taxon>
        <taxon>Bacillati</taxon>
        <taxon>Bacillota</taxon>
        <taxon>Negativicutes</taxon>
        <taxon>Selenomonadales</taxon>
        <taxon>Sporomusaceae</taxon>
        <taxon>Sporomusa</taxon>
    </lineage>
</organism>
<protein>
    <submittedName>
        <fullName evidence="1">Uncharacterized protein</fullName>
    </submittedName>
</protein>
<dbReference type="Proteomes" id="UP000245702">
    <property type="component" value="Unassembled WGS sequence"/>
</dbReference>
<sequence length="55" mass="6216">MRTPLLLKVAWVYLAATEAISVLENLRDAGIEQAASPLDFLRSRLGVMLERFKNK</sequence>
<comment type="caution">
    <text evidence="1">The sequence shown here is derived from an EMBL/GenBank/DDBJ whole genome shotgun (WGS) entry which is preliminary data.</text>
</comment>
<proteinExistence type="predicted"/>
<accession>A0ABM9VZN4</accession>
<evidence type="ECO:0000313" key="1">
    <source>
        <dbReference type="EMBL" id="CVK18373.1"/>
    </source>
</evidence>
<reference evidence="1 2" key="1">
    <citation type="submission" date="2016-01" db="EMBL/GenBank/DDBJ databases">
        <authorList>
            <person name="Brown R."/>
        </authorList>
    </citation>
    <scope>NUCLEOTIDE SEQUENCE [LARGE SCALE GENOMIC DNA]</scope>
    <source>
        <strain evidence="1">Sporomusa sphaeroides DSM 2875</strain>
    </source>
</reference>